<proteinExistence type="predicted"/>
<feature type="region of interest" description="Disordered" evidence="1">
    <location>
        <begin position="63"/>
        <end position="91"/>
    </location>
</feature>
<dbReference type="EMBL" id="BGPR01001807">
    <property type="protein sequence ID" value="GBM62259.1"/>
    <property type="molecule type" value="Genomic_DNA"/>
</dbReference>
<accession>A0A4Y2HA38</accession>
<organism evidence="2 3">
    <name type="scientific">Araneus ventricosus</name>
    <name type="common">Orbweaver spider</name>
    <name type="synonym">Epeira ventricosa</name>
    <dbReference type="NCBI Taxonomy" id="182803"/>
    <lineage>
        <taxon>Eukaryota</taxon>
        <taxon>Metazoa</taxon>
        <taxon>Ecdysozoa</taxon>
        <taxon>Arthropoda</taxon>
        <taxon>Chelicerata</taxon>
        <taxon>Arachnida</taxon>
        <taxon>Araneae</taxon>
        <taxon>Araneomorphae</taxon>
        <taxon>Entelegynae</taxon>
        <taxon>Araneoidea</taxon>
        <taxon>Araneidae</taxon>
        <taxon>Araneus</taxon>
    </lineage>
</organism>
<dbReference type="OrthoDB" id="6567905at2759"/>
<evidence type="ECO:0000313" key="3">
    <source>
        <dbReference type="Proteomes" id="UP000499080"/>
    </source>
</evidence>
<evidence type="ECO:0000256" key="1">
    <source>
        <dbReference type="SAM" id="MobiDB-lite"/>
    </source>
</evidence>
<comment type="caution">
    <text evidence="2">The sequence shown here is derived from an EMBL/GenBank/DDBJ whole genome shotgun (WGS) entry which is preliminary data.</text>
</comment>
<evidence type="ECO:0000313" key="2">
    <source>
        <dbReference type="EMBL" id="GBM62259.1"/>
    </source>
</evidence>
<gene>
    <name evidence="2" type="ORF">AVEN_44052_1</name>
</gene>
<sequence>MQPLIEDASKPKLHHKLKIHMLGKQRLHIGRQTPAQSQTRREVNATFHRNLIEAETPAQCQPYREKDAAVHGRSIERQTPHQAEGRRERDAEAHRLVRFRRSQRICDEAIHFIEAQVETHNCGPMKIICQFCK</sequence>
<name>A0A4Y2HA38_ARAVE</name>
<dbReference type="AlphaFoldDB" id="A0A4Y2HA38"/>
<dbReference type="Proteomes" id="UP000499080">
    <property type="component" value="Unassembled WGS sequence"/>
</dbReference>
<keyword evidence="3" id="KW-1185">Reference proteome</keyword>
<reference evidence="2 3" key="1">
    <citation type="journal article" date="2019" name="Sci. Rep.">
        <title>Orb-weaving spider Araneus ventricosus genome elucidates the spidroin gene catalogue.</title>
        <authorList>
            <person name="Kono N."/>
            <person name="Nakamura H."/>
            <person name="Ohtoshi R."/>
            <person name="Moran D.A.P."/>
            <person name="Shinohara A."/>
            <person name="Yoshida Y."/>
            <person name="Fujiwara M."/>
            <person name="Mori M."/>
            <person name="Tomita M."/>
            <person name="Arakawa K."/>
        </authorList>
    </citation>
    <scope>NUCLEOTIDE SEQUENCE [LARGE SCALE GENOMIC DNA]</scope>
</reference>
<protein>
    <submittedName>
        <fullName evidence="2">Uncharacterized protein</fullName>
    </submittedName>
</protein>